<dbReference type="STRING" id="150374.A0A0M8MYM1"/>
<evidence type="ECO:0000256" key="3">
    <source>
        <dbReference type="ARBA" id="ARBA00012980"/>
    </source>
</evidence>
<dbReference type="GO" id="GO:0005829">
    <property type="term" value="C:cytosol"/>
    <property type="evidence" value="ECO:0007669"/>
    <property type="project" value="TreeGrafter"/>
</dbReference>
<dbReference type="EC" id="2.7.4.9" evidence="3"/>
<dbReference type="NCBIfam" id="TIGR00041">
    <property type="entry name" value="DTMP_kinase"/>
    <property type="match status" value="1"/>
</dbReference>
<gene>
    <name evidence="12" type="ORF">ESCO_005853</name>
</gene>
<accession>A0A0M8MYM1</accession>
<dbReference type="PANTHER" id="PTHR10344">
    <property type="entry name" value="THYMIDYLATE KINASE"/>
    <property type="match status" value="1"/>
</dbReference>
<proteinExistence type="inferred from homology"/>
<dbReference type="InterPro" id="IPR018095">
    <property type="entry name" value="Thymidylate_kin_CS"/>
</dbReference>
<keyword evidence="6" id="KW-0545">Nucleotide biosynthesis</keyword>
<comment type="similarity">
    <text evidence="2">Belongs to the thymidylate kinase family.</text>
</comment>
<dbReference type="AlphaFoldDB" id="A0A0M8MYM1"/>
<dbReference type="GO" id="GO:0004550">
    <property type="term" value="F:nucleoside diphosphate kinase activity"/>
    <property type="evidence" value="ECO:0007669"/>
    <property type="project" value="TreeGrafter"/>
</dbReference>
<dbReference type="CDD" id="cd01672">
    <property type="entry name" value="TMPK"/>
    <property type="match status" value="1"/>
</dbReference>
<dbReference type="EMBL" id="LGSR01000028">
    <property type="protein sequence ID" value="KOS17014.1"/>
    <property type="molecule type" value="Genomic_DNA"/>
</dbReference>
<dbReference type="InterPro" id="IPR039430">
    <property type="entry name" value="Thymidylate_kin-like_dom"/>
</dbReference>
<name>A0A0M8MYM1_ESCWE</name>
<dbReference type="SUPFAM" id="SSF52540">
    <property type="entry name" value="P-loop containing nucleoside triphosphate hydrolases"/>
    <property type="match status" value="1"/>
</dbReference>
<feature type="region of interest" description="Disordered" evidence="10">
    <location>
        <begin position="23"/>
        <end position="45"/>
    </location>
</feature>
<dbReference type="Gene3D" id="3.40.50.300">
    <property type="entry name" value="P-loop containing nucleotide triphosphate hydrolases"/>
    <property type="match status" value="1"/>
</dbReference>
<comment type="pathway">
    <text evidence="1">Pyrimidine metabolism; dTTP biosynthesis.</text>
</comment>
<sequence length="284" mass="30616">MASISDLAAAAIASSAAAAAAGQGSTQEKLVEGEGEAQGAAQGERPGARGAFIVLEGVDRSGKTTQVKLLEQRFVEEGVRVKMMRFPDRSTPIGQMIDGYLKSSVDMEDHAIHLLFSANRWEAASRIRSLLASGTTVICDRFYHSGIVYSAAKRNPSLGLAWARAPDTGLPRPDVVLFLDLGAEQARARGGWGAEKYEQEEMQRTVRELFWALSMGGKDIRGEEVVAQLGGLEGAAWGQDEEDIVVVDAGGTREEVAEDIWGKVRARVERIDKGEMGRVVRTAL</sequence>
<dbReference type="GO" id="GO:0005634">
    <property type="term" value="C:nucleus"/>
    <property type="evidence" value="ECO:0007669"/>
    <property type="project" value="TreeGrafter"/>
</dbReference>
<keyword evidence="13" id="KW-1185">Reference proteome</keyword>
<dbReference type="GO" id="GO:0006227">
    <property type="term" value="P:dUDP biosynthetic process"/>
    <property type="evidence" value="ECO:0007669"/>
    <property type="project" value="TreeGrafter"/>
</dbReference>
<dbReference type="InterPro" id="IPR027417">
    <property type="entry name" value="P-loop_NTPase"/>
</dbReference>
<evidence type="ECO:0000256" key="2">
    <source>
        <dbReference type="ARBA" id="ARBA00009776"/>
    </source>
</evidence>
<dbReference type="Pfam" id="PF02223">
    <property type="entry name" value="Thymidylate_kin"/>
    <property type="match status" value="1"/>
</dbReference>
<dbReference type="GO" id="GO:0006233">
    <property type="term" value="P:dTDP biosynthetic process"/>
    <property type="evidence" value="ECO:0007669"/>
    <property type="project" value="InterPro"/>
</dbReference>
<dbReference type="GO" id="GO:0004798">
    <property type="term" value="F:dTMP kinase activity"/>
    <property type="evidence" value="ECO:0007669"/>
    <property type="project" value="UniProtKB-EC"/>
</dbReference>
<evidence type="ECO:0000259" key="11">
    <source>
        <dbReference type="Pfam" id="PF02223"/>
    </source>
</evidence>
<reference evidence="12 13" key="1">
    <citation type="submission" date="2015-07" db="EMBL/GenBank/DDBJ databases">
        <title>The genome of the fungus Escovopsis weberi, a specialized disease agent of ant agriculture.</title>
        <authorList>
            <person name="de Man T.J."/>
            <person name="Stajich J.E."/>
            <person name="Kubicek C.P."/>
            <person name="Chenthamara K."/>
            <person name="Atanasova L."/>
            <person name="Druzhinina I.S."/>
            <person name="Birnbaum S."/>
            <person name="Barribeau S.M."/>
            <person name="Teiling C."/>
            <person name="Suen G."/>
            <person name="Currie C."/>
            <person name="Gerardo N.M."/>
        </authorList>
    </citation>
    <scope>NUCLEOTIDE SEQUENCE [LARGE SCALE GENOMIC DNA]</scope>
</reference>
<keyword evidence="5" id="KW-0808">Transferase</keyword>
<keyword evidence="9" id="KW-0067">ATP-binding</keyword>
<dbReference type="PROSITE" id="PS01331">
    <property type="entry name" value="THYMIDYLATE_KINASE"/>
    <property type="match status" value="1"/>
</dbReference>
<dbReference type="Proteomes" id="UP000053831">
    <property type="component" value="Unassembled WGS sequence"/>
</dbReference>
<keyword evidence="8 12" id="KW-0418">Kinase</keyword>
<evidence type="ECO:0000256" key="5">
    <source>
        <dbReference type="ARBA" id="ARBA00022679"/>
    </source>
</evidence>
<dbReference type="OrthoDB" id="425602at2759"/>
<feature type="domain" description="Thymidylate kinase-like" evidence="11">
    <location>
        <begin position="55"/>
        <end position="212"/>
    </location>
</feature>
<comment type="caution">
    <text evidence="12">The sequence shown here is derived from an EMBL/GenBank/DDBJ whole genome shotgun (WGS) entry which is preliminary data.</text>
</comment>
<evidence type="ECO:0000256" key="8">
    <source>
        <dbReference type="ARBA" id="ARBA00022777"/>
    </source>
</evidence>
<dbReference type="InterPro" id="IPR018094">
    <property type="entry name" value="Thymidylate_kinase"/>
</dbReference>
<dbReference type="GO" id="GO:0006235">
    <property type="term" value="P:dTTP biosynthetic process"/>
    <property type="evidence" value="ECO:0007669"/>
    <property type="project" value="TreeGrafter"/>
</dbReference>
<dbReference type="FunFam" id="3.40.50.300:FF:000679">
    <property type="entry name" value="Thymidylate kinase"/>
    <property type="match status" value="1"/>
</dbReference>
<evidence type="ECO:0000313" key="13">
    <source>
        <dbReference type="Proteomes" id="UP000053831"/>
    </source>
</evidence>
<evidence type="ECO:0000256" key="6">
    <source>
        <dbReference type="ARBA" id="ARBA00022727"/>
    </source>
</evidence>
<evidence type="ECO:0000256" key="7">
    <source>
        <dbReference type="ARBA" id="ARBA00022741"/>
    </source>
</evidence>
<dbReference type="HAMAP" id="MF_00165">
    <property type="entry name" value="Thymidylate_kinase"/>
    <property type="match status" value="1"/>
</dbReference>
<dbReference type="PANTHER" id="PTHR10344:SF1">
    <property type="entry name" value="THYMIDYLATE KINASE"/>
    <property type="match status" value="1"/>
</dbReference>
<keyword evidence="7" id="KW-0547">Nucleotide-binding</keyword>
<evidence type="ECO:0000256" key="4">
    <source>
        <dbReference type="ARBA" id="ARBA00017144"/>
    </source>
</evidence>
<organism evidence="12 13">
    <name type="scientific">Escovopsis weberi</name>
    <dbReference type="NCBI Taxonomy" id="150374"/>
    <lineage>
        <taxon>Eukaryota</taxon>
        <taxon>Fungi</taxon>
        <taxon>Dikarya</taxon>
        <taxon>Ascomycota</taxon>
        <taxon>Pezizomycotina</taxon>
        <taxon>Sordariomycetes</taxon>
        <taxon>Hypocreomycetidae</taxon>
        <taxon>Hypocreales</taxon>
        <taxon>Hypocreaceae</taxon>
        <taxon>Escovopsis</taxon>
    </lineage>
</organism>
<evidence type="ECO:0000256" key="10">
    <source>
        <dbReference type="SAM" id="MobiDB-lite"/>
    </source>
</evidence>
<dbReference type="GO" id="GO:0005524">
    <property type="term" value="F:ATP binding"/>
    <property type="evidence" value="ECO:0007669"/>
    <property type="project" value="UniProtKB-KW"/>
</dbReference>
<evidence type="ECO:0000256" key="1">
    <source>
        <dbReference type="ARBA" id="ARBA00004992"/>
    </source>
</evidence>
<protein>
    <recommendedName>
        <fullName evidence="4">Thymidylate kinase</fullName>
        <ecNumber evidence="3">2.7.4.9</ecNumber>
    </recommendedName>
</protein>
<evidence type="ECO:0000313" key="12">
    <source>
        <dbReference type="EMBL" id="KOS17014.1"/>
    </source>
</evidence>
<evidence type="ECO:0000256" key="9">
    <source>
        <dbReference type="ARBA" id="ARBA00022840"/>
    </source>
</evidence>